<dbReference type="Pfam" id="PF13855">
    <property type="entry name" value="LRR_8"/>
    <property type="match status" value="1"/>
</dbReference>
<dbReference type="EC" id="2.7.11.1" evidence="2"/>
<keyword evidence="9" id="KW-0677">Repeat</keyword>
<evidence type="ECO:0000256" key="12">
    <source>
        <dbReference type="ARBA" id="ARBA00022840"/>
    </source>
</evidence>
<evidence type="ECO:0000313" key="23">
    <source>
        <dbReference type="Proteomes" id="UP000825729"/>
    </source>
</evidence>
<gene>
    <name evidence="22" type="ORF">H6P81_001034</name>
</gene>
<keyword evidence="10 18" id="KW-0547">Nucleotide-binding</keyword>
<feature type="domain" description="Protein kinase" evidence="21">
    <location>
        <begin position="607"/>
        <end position="881"/>
    </location>
</feature>
<dbReference type="InterPro" id="IPR003591">
    <property type="entry name" value="Leu-rich_rpt_typical-subtyp"/>
</dbReference>
<dbReference type="InterPro" id="IPR001611">
    <property type="entry name" value="Leu-rich_rpt"/>
</dbReference>
<comment type="caution">
    <text evidence="22">The sequence shown here is derived from an EMBL/GenBank/DDBJ whole genome shotgun (WGS) entry which is preliminary data.</text>
</comment>
<keyword evidence="7 19" id="KW-0812">Transmembrane</keyword>
<keyword evidence="23" id="KW-1185">Reference proteome</keyword>
<dbReference type="Pfam" id="PF07714">
    <property type="entry name" value="PK_Tyr_Ser-Thr"/>
    <property type="match status" value="1"/>
</dbReference>
<dbReference type="GO" id="GO:0005524">
    <property type="term" value="F:ATP binding"/>
    <property type="evidence" value="ECO:0007669"/>
    <property type="project" value="UniProtKB-UniRule"/>
</dbReference>
<dbReference type="PRINTS" id="PR00019">
    <property type="entry name" value="LEURICHRPT"/>
</dbReference>
<protein>
    <recommendedName>
        <fullName evidence="2">non-specific serine/threonine protein kinase</fullName>
        <ecNumber evidence="2">2.7.11.1</ecNumber>
    </recommendedName>
</protein>
<dbReference type="InterPro" id="IPR011009">
    <property type="entry name" value="Kinase-like_dom_sf"/>
</dbReference>
<dbReference type="AlphaFoldDB" id="A0AAV7F9L7"/>
<dbReference type="SMART" id="SM00220">
    <property type="entry name" value="S_TKc"/>
    <property type="match status" value="1"/>
</dbReference>
<dbReference type="PROSITE" id="PS00107">
    <property type="entry name" value="PROTEIN_KINASE_ATP"/>
    <property type="match status" value="1"/>
</dbReference>
<evidence type="ECO:0000256" key="19">
    <source>
        <dbReference type="SAM" id="Phobius"/>
    </source>
</evidence>
<dbReference type="Gene3D" id="1.10.510.10">
    <property type="entry name" value="Transferase(Phosphotransferase) domain 1"/>
    <property type="match status" value="1"/>
</dbReference>
<dbReference type="InterPro" id="IPR008271">
    <property type="entry name" value="Ser/Thr_kinase_AS"/>
</dbReference>
<evidence type="ECO:0000256" key="13">
    <source>
        <dbReference type="ARBA" id="ARBA00022989"/>
    </source>
</evidence>
<dbReference type="PANTHER" id="PTHR45631">
    <property type="entry name" value="OS07G0107800 PROTEIN-RELATED"/>
    <property type="match status" value="1"/>
</dbReference>
<dbReference type="Gene3D" id="3.80.10.10">
    <property type="entry name" value="Ribonuclease Inhibitor"/>
    <property type="match status" value="1"/>
</dbReference>
<feature type="binding site" evidence="18">
    <location>
        <position position="635"/>
    </location>
    <ligand>
        <name>ATP</name>
        <dbReference type="ChEBI" id="CHEBI:30616"/>
    </ligand>
</feature>
<dbReference type="CDD" id="cd14066">
    <property type="entry name" value="STKc_IRAK"/>
    <property type="match status" value="1"/>
</dbReference>
<dbReference type="Pfam" id="PF00560">
    <property type="entry name" value="LRR_1"/>
    <property type="match status" value="1"/>
</dbReference>
<keyword evidence="11" id="KW-0418">Kinase</keyword>
<evidence type="ECO:0000259" key="21">
    <source>
        <dbReference type="PROSITE" id="PS50011"/>
    </source>
</evidence>
<name>A0AAV7F9L7_ARIFI</name>
<dbReference type="SUPFAM" id="SSF52058">
    <property type="entry name" value="L domain-like"/>
    <property type="match status" value="1"/>
</dbReference>
<evidence type="ECO:0000256" key="5">
    <source>
        <dbReference type="ARBA" id="ARBA00022614"/>
    </source>
</evidence>
<dbReference type="SUPFAM" id="SSF56112">
    <property type="entry name" value="Protein kinase-like (PK-like)"/>
    <property type="match status" value="1"/>
</dbReference>
<evidence type="ECO:0000256" key="9">
    <source>
        <dbReference type="ARBA" id="ARBA00022737"/>
    </source>
</evidence>
<feature type="transmembrane region" description="Helical" evidence="19">
    <location>
        <begin position="544"/>
        <end position="569"/>
    </location>
</feature>
<evidence type="ECO:0000256" key="6">
    <source>
        <dbReference type="ARBA" id="ARBA00022679"/>
    </source>
</evidence>
<proteinExistence type="predicted"/>
<evidence type="ECO:0000313" key="22">
    <source>
        <dbReference type="EMBL" id="KAG9456526.1"/>
    </source>
</evidence>
<dbReference type="GO" id="GO:0016020">
    <property type="term" value="C:membrane"/>
    <property type="evidence" value="ECO:0007669"/>
    <property type="project" value="UniProtKB-SubCell"/>
</dbReference>
<evidence type="ECO:0000256" key="1">
    <source>
        <dbReference type="ARBA" id="ARBA00004167"/>
    </source>
</evidence>
<dbReference type="FunFam" id="1.10.510.10:FF:000146">
    <property type="entry name" value="LRR receptor-like serine/threonine-protein kinase IOS1"/>
    <property type="match status" value="1"/>
</dbReference>
<dbReference type="InterPro" id="IPR032675">
    <property type="entry name" value="LRR_dom_sf"/>
</dbReference>
<keyword evidence="12 18" id="KW-0067">ATP-binding</keyword>
<dbReference type="Gene3D" id="2.60.120.430">
    <property type="entry name" value="Galactose-binding lectin"/>
    <property type="match status" value="1"/>
</dbReference>
<evidence type="ECO:0000256" key="2">
    <source>
        <dbReference type="ARBA" id="ARBA00012513"/>
    </source>
</evidence>
<dbReference type="PANTHER" id="PTHR45631:SF68">
    <property type="entry name" value="REPEAT FAMILY PROTEIN, PUTATIVE, EXPRESSED-RELATED"/>
    <property type="match status" value="1"/>
</dbReference>
<accession>A0AAV7F9L7</accession>
<evidence type="ECO:0000256" key="11">
    <source>
        <dbReference type="ARBA" id="ARBA00022777"/>
    </source>
</evidence>
<dbReference type="InterPro" id="IPR024788">
    <property type="entry name" value="Malectin-like_Carb-bd_dom"/>
</dbReference>
<dbReference type="Pfam" id="PF12819">
    <property type="entry name" value="Malectin_like"/>
    <property type="match status" value="1"/>
</dbReference>
<dbReference type="PROSITE" id="PS00108">
    <property type="entry name" value="PROTEIN_KINASE_ST"/>
    <property type="match status" value="1"/>
</dbReference>
<sequence>MAMAVLLFFLLVFAAVVQAQPGFISIDCGIPGGSNYTDDETGIFYTSDAGFIHSGENRAFPASSLVASSSSSLRREYRTMRSFPDGERNCYTLRPVRKGSRYFVRASFMYVDYEQGQGAPEFDLYVGINLWATVFLRNASLPWRKEIVVVATGDFIPVCLVNTGKGAPFISALEARLVKDNMYQQASYNQSLRAMSLFDAASSSEKITRYPDDEYDRFWLPYTDPSWATITTSLTVDNIYLGFEPPSAVMKTAATPLNANNDSLYFNWTANDPKTEFHVFRHFADFQKSNGSGSLREIDCCNNGRSCFPHVPEYLVASTVYTTTPMTGDTNYSVSFSKTERSVLPPILNAFEIYVVLTLNQTATDEQDVGAIMSIKDLYGVQKNWMGDPCLPNKYLWDGLTCSYNSDDRPSRIISLNLSSSGLSGDIDASFGNLNLIQSLDLSNNNLTGLIPSFLAKLTALTHLDLSHNKLTGTVPQVLGTLIFLSYLNLSHNQLSGSVPTSLTDKSKSGSLTLSVDPNILCDSPSCNVTDPCALKPCKKSRSVVVPVVVAVVVAAVLLAIGIAGFIWYRRRRTRVVRPNSLNKSREGSFNFETRRFSIEEIDSMTNNFQMVLGRGGFGTVYYGRMKDGDEVAVKMLSPHVQASVEFQTEAQLLMTLYHRHLVRFVGYCADGDNRALILEYMAKGNLGNVLAGKDEMETLSWDQRLRIALDVAQGLEYLHVGCRPPIVHRDVKAANILLNGNLEAKLADFGICKVFTDEHNSHITTQVKGTHGYLDPEYFSYNNLTEKSDVYSYGVVLLELITGRPAITQTQDSERIGLVQWVSPFVSAGDVTSIVDPKLQANYDVASVWRVLDVAISCTLQKSVRRPPISSVVAQLKECLEVERYTDTSTGMVADEFATRSFSSSLYSPKPR</sequence>
<evidence type="ECO:0000256" key="20">
    <source>
        <dbReference type="SAM" id="SignalP"/>
    </source>
</evidence>
<dbReference type="PROSITE" id="PS50011">
    <property type="entry name" value="PROTEIN_KINASE_DOM"/>
    <property type="match status" value="1"/>
</dbReference>
<feature type="chain" id="PRO_5043473687" description="non-specific serine/threonine protein kinase" evidence="20">
    <location>
        <begin position="20"/>
        <end position="913"/>
    </location>
</feature>
<keyword evidence="5" id="KW-0433">Leucine-rich repeat</keyword>
<comment type="subcellular location">
    <subcellularLocation>
        <location evidence="1">Membrane</location>
        <topology evidence="1">Single-pass membrane protein</topology>
    </subcellularLocation>
</comment>
<dbReference type="EMBL" id="JAINDJ010000002">
    <property type="protein sequence ID" value="KAG9456526.1"/>
    <property type="molecule type" value="Genomic_DNA"/>
</dbReference>
<dbReference type="GO" id="GO:0004674">
    <property type="term" value="F:protein serine/threonine kinase activity"/>
    <property type="evidence" value="ECO:0007669"/>
    <property type="project" value="UniProtKB-KW"/>
</dbReference>
<evidence type="ECO:0000256" key="10">
    <source>
        <dbReference type="ARBA" id="ARBA00022741"/>
    </source>
</evidence>
<evidence type="ECO:0000256" key="17">
    <source>
        <dbReference type="ARBA" id="ARBA00048679"/>
    </source>
</evidence>
<evidence type="ECO:0000256" key="14">
    <source>
        <dbReference type="ARBA" id="ARBA00023136"/>
    </source>
</evidence>
<keyword evidence="13 19" id="KW-1133">Transmembrane helix</keyword>
<dbReference type="FunFam" id="3.80.10.10:FF:000129">
    <property type="entry name" value="Leucine-rich repeat receptor-like kinase"/>
    <property type="match status" value="1"/>
</dbReference>
<evidence type="ECO:0000256" key="4">
    <source>
        <dbReference type="ARBA" id="ARBA00022553"/>
    </source>
</evidence>
<evidence type="ECO:0000256" key="15">
    <source>
        <dbReference type="ARBA" id="ARBA00023170"/>
    </source>
</evidence>
<keyword evidence="3" id="KW-0723">Serine/threonine-protein kinase</keyword>
<evidence type="ECO:0000256" key="7">
    <source>
        <dbReference type="ARBA" id="ARBA00022692"/>
    </source>
</evidence>
<dbReference type="InterPro" id="IPR001245">
    <property type="entry name" value="Ser-Thr/Tyr_kinase_cat_dom"/>
</dbReference>
<evidence type="ECO:0000256" key="18">
    <source>
        <dbReference type="PROSITE-ProRule" id="PRU10141"/>
    </source>
</evidence>
<evidence type="ECO:0000256" key="3">
    <source>
        <dbReference type="ARBA" id="ARBA00022527"/>
    </source>
</evidence>
<reference evidence="22 23" key="1">
    <citation type="submission" date="2021-07" db="EMBL/GenBank/DDBJ databases">
        <title>The Aristolochia fimbriata genome: insights into angiosperm evolution, floral development and chemical biosynthesis.</title>
        <authorList>
            <person name="Jiao Y."/>
        </authorList>
    </citation>
    <scope>NUCLEOTIDE SEQUENCE [LARGE SCALE GENOMIC DNA]</scope>
    <source>
        <strain evidence="22">IBCAS-2021</strain>
        <tissue evidence="22">Leaf</tissue>
    </source>
</reference>
<keyword evidence="4" id="KW-0597">Phosphoprotein</keyword>
<feature type="signal peptide" evidence="20">
    <location>
        <begin position="1"/>
        <end position="19"/>
    </location>
</feature>
<dbReference type="InterPro" id="IPR000719">
    <property type="entry name" value="Prot_kinase_dom"/>
</dbReference>
<evidence type="ECO:0000256" key="8">
    <source>
        <dbReference type="ARBA" id="ARBA00022729"/>
    </source>
</evidence>
<dbReference type="Proteomes" id="UP000825729">
    <property type="component" value="Unassembled WGS sequence"/>
</dbReference>
<keyword evidence="8 20" id="KW-0732">Signal</keyword>
<keyword evidence="14 19" id="KW-0472">Membrane</keyword>
<keyword evidence="15" id="KW-0675">Receptor</keyword>
<comment type="catalytic activity">
    <reaction evidence="16">
        <text>L-threonyl-[protein] + ATP = O-phospho-L-threonyl-[protein] + ADP + H(+)</text>
        <dbReference type="Rhea" id="RHEA:46608"/>
        <dbReference type="Rhea" id="RHEA-COMP:11060"/>
        <dbReference type="Rhea" id="RHEA-COMP:11605"/>
        <dbReference type="ChEBI" id="CHEBI:15378"/>
        <dbReference type="ChEBI" id="CHEBI:30013"/>
        <dbReference type="ChEBI" id="CHEBI:30616"/>
        <dbReference type="ChEBI" id="CHEBI:61977"/>
        <dbReference type="ChEBI" id="CHEBI:456216"/>
        <dbReference type="EC" id="2.7.11.1"/>
    </reaction>
</comment>
<dbReference type="InterPro" id="IPR017441">
    <property type="entry name" value="Protein_kinase_ATP_BS"/>
</dbReference>
<evidence type="ECO:0000256" key="16">
    <source>
        <dbReference type="ARBA" id="ARBA00047899"/>
    </source>
</evidence>
<dbReference type="SMART" id="SM00369">
    <property type="entry name" value="LRR_TYP"/>
    <property type="match status" value="3"/>
</dbReference>
<dbReference type="Gene3D" id="3.30.200.20">
    <property type="entry name" value="Phosphorylase Kinase, domain 1"/>
    <property type="match status" value="1"/>
</dbReference>
<comment type="catalytic activity">
    <reaction evidence="17">
        <text>L-seryl-[protein] + ATP = O-phospho-L-seryl-[protein] + ADP + H(+)</text>
        <dbReference type="Rhea" id="RHEA:17989"/>
        <dbReference type="Rhea" id="RHEA-COMP:9863"/>
        <dbReference type="Rhea" id="RHEA-COMP:11604"/>
        <dbReference type="ChEBI" id="CHEBI:15378"/>
        <dbReference type="ChEBI" id="CHEBI:29999"/>
        <dbReference type="ChEBI" id="CHEBI:30616"/>
        <dbReference type="ChEBI" id="CHEBI:83421"/>
        <dbReference type="ChEBI" id="CHEBI:456216"/>
        <dbReference type="EC" id="2.7.11.1"/>
    </reaction>
</comment>
<organism evidence="22 23">
    <name type="scientific">Aristolochia fimbriata</name>
    <name type="common">White veined hardy Dutchman's pipe vine</name>
    <dbReference type="NCBI Taxonomy" id="158543"/>
    <lineage>
        <taxon>Eukaryota</taxon>
        <taxon>Viridiplantae</taxon>
        <taxon>Streptophyta</taxon>
        <taxon>Embryophyta</taxon>
        <taxon>Tracheophyta</taxon>
        <taxon>Spermatophyta</taxon>
        <taxon>Magnoliopsida</taxon>
        <taxon>Magnoliidae</taxon>
        <taxon>Piperales</taxon>
        <taxon>Aristolochiaceae</taxon>
        <taxon>Aristolochia</taxon>
    </lineage>
</organism>
<keyword evidence="6" id="KW-0808">Transferase</keyword>